<dbReference type="PIRSF" id="PIRSF037755">
    <property type="entry name" value="Mettl2_prd"/>
    <property type="match status" value="1"/>
</dbReference>
<reference evidence="6" key="1">
    <citation type="submission" date="2018-04" db="EMBL/GenBank/DDBJ databases">
        <title>Transcriptome of Schizaphis graminum biotype I.</title>
        <authorList>
            <person name="Scully E.D."/>
            <person name="Geib S.M."/>
            <person name="Palmer N.A."/>
            <person name="Koch K."/>
            <person name="Bradshaw J."/>
            <person name="Heng-Moss T."/>
            <person name="Sarath G."/>
        </authorList>
    </citation>
    <scope>NUCLEOTIDE SEQUENCE</scope>
</reference>
<dbReference type="GO" id="GO:0008757">
    <property type="term" value="F:S-adenosylmethionine-dependent methyltransferase activity"/>
    <property type="evidence" value="ECO:0007669"/>
    <property type="project" value="UniProtKB-ARBA"/>
</dbReference>
<evidence type="ECO:0000256" key="2">
    <source>
        <dbReference type="ARBA" id="ARBA00022603"/>
    </source>
</evidence>
<dbReference type="GO" id="GO:0008173">
    <property type="term" value="F:RNA methyltransferase activity"/>
    <property type="evidence" value="ECO:0007669"/>
    <property type="project" value="UniProtKB-ARBA"/>
</dbReference>
<keyword evidence="3 4" id="KW-0808">Transferase</keyword>
<organism evidence="6">
    <name type="scientific">Schizaphis graminum</name>
    <name type="common">Green bug aphid</name>
    <dbReference type="NCBI Taxonomy" id="13262"/>
    <lineage>
        <taxon>Eukaryota</taxon>
        <taxon>Metazoa</taxon>
        <taxon>Ecdysozoa</taxon>
        <taxon>Arthropoda</taxon>
        <taxon>Hexapoda</taxon>
        <taxon>Insecta</taxon>
        <taxon>Pterygota</taxon>
        <taxon>Neoptera</taxon>
        <taxon>Paraneoptera</taxon>
        <taxon>Hemiptera</taxon>
        <taxon>Sternorrhyncha</taxon>
        <taxon>Aphidomorpha</taxon>
        <taxon>Aphidoidea</taxon>
        <taxon>Aphididae</taxon>
        <taxon>Aphidini</taxon>
        <taxon>Schizaphis</taxon>
    </lineage>
</organism>
<dbReference type="CDD" id="cd02440">
    <property type="entry name" value="AdoMet_MTases"/>
    <property type="match status" value="1"/>
</dbReference>
<evidence type="ECO:0000256" key="4">
    <source>
        <dbReference type="PIRNR" id="PIRNR037755"/>
    </source>
</evidence>
<name>A0A2S2NVI3_SCHGA</name>
<dbReference type="SUPFAM" id="SSF53335">
    <property type="entry name" value="S-adenosyl-L-methionine-dependent methyltransferases"/>
    <property type="match status" value="1"/>
</dbReference>
<comment type="similarity">
    <text evidence="1 4">Belongs to the methyltransferase superfamily. METL family.</text>
</comment>
<dbReference type="GO" id="GO:0032259">
    <property type="term" value="P:methylation"/>
    <property type="evidence" value="ECO:0007669"/>
    <property type="project" value="UniProtKB-KW"/>
</dbReference>
<comment type="function">
    <text evidence="4">S-adenosyl-L-methionine-dependent methyltransferase.</text>
</comment>
<dbReference type="PANTHER" id="PTHR22809:SF5">
    <property type="entry name" value="TRNA N(3)-METHYLCYTIDINE METHYLTRANSFERASE METTL6"/>
    <property type="match status" value="1"/>
</dbReference>
<dbReference type="InterPro" id="IPR029063">
    <property type="entry name" value="SAM-dependent_MTases_sf"/>
</dbReference>
<dbReference type="AlphaFoldDB" id="A0A2S2NVI3"/>
<dbReference type="InterPro" id="IPR013217">
    <property type="entry name" value="Methyltransf_12"/>
</dbReference>
<sequence>MDDCSNNNSRYQEETTDPVQLSEYDQAILDKQNSRMVSSFRAQEIEKNSKKHWDIFYKNNGNRFFKDRHWTTREFSELLGNDIHQKHILEIGCGVGNLIYPLLADGLNAKFYACDFSPRAIECLKSNPSYDPSLINAFKCDIVTDELITKIPENSLDMVTAIFVLSAIHPDNHPTVISNIYKVLKYEGLLLFRDYGIYDMAQLRFKPGHKIADNLYMRQDGTRSYFFSIEYFKSLMETNGFVECSNKYVCKRTVNIKEDVDVPRRFIQATFSKRQPSTDV</sequence>
<protein>
    <recommendedName>
        <fullName evidence="4">tRNA N(3)-methylcytidine methyltransferase</fullName>
        <ecNumber evidence="4">2.1.1.-</ecNumber>
    </recommendedName>
</protein>
<dbReference type="InterPro" id="IPR026113">
    <property type="entry name" value="METTL2/6/8-like"/>
</dbReference>
<evidence type="ECO:0000259" key="5">
    <source>
        <dbReference type="Pfam" id="PF08242"/>
    </source>
</evidence>
<evidence type="ECO:0000256" key="3">
    <source>
        <dbReference type="ARBA" id="ARBA00022679"/>
    </source>
</evidence>
<dbReference type="Pfam" id="PF08242">
    <property type="entry name" value="Methyltransf_12"/>
    <property type="match status" value="1"/>
</dbReference>
<dbReference type="EC" id="2.1.1.-" evidence="4"/>
<feature type="domain" description="Methyltransferase type 12" evidence="5">
    <location>
        <begin position="89"/>
        <end position="190"/>
    </location>
</feature>
<dbReference type="PANTHER" id="PTHR22809">
    <property type="entry name" value="METHYLTRANSFERASE-RELATED"/>
    <property type="match status" value="1"/>
</dbReference>
<proteinExistence type="inferred from homology"/>
<gene>
    <name evidence="6" type="primary">Mettl6</name>
    <name evidence="6" type="ORF">g.74178</name>
</gene>
<dbReference type="Gene3D" id="3.40.50.150">
    <property type="entry name" value="Vaccinia Virus protein VP39"/>
    <property type="match status" value="1"/>
</dbReference>
<evidence type="ECO:0000313" key="6">
    <source>
        <dbReference type="EMBL" id="MBY21199.1"/>
    </source>
</evidence>
<keyword evidence="2 4" id="KW-0489">Methyltransferase</keyword>
<accession>A0A2S2NVI3</accession>
<dbReference type="EMBL" id="GGMR01008580">
    <property type="protein sequence ID" value="MBY21199.1"/>
    <property type="molecule type" value="Transcribed_RNA"/>
</dbReference>
<evidence type="ECO:0000256" key="1">
    <source>
        <dbReference type="ARBA" id="ARBA00009725"/>
    </source>
</evidence>